<dbReference type="Proteomes" id="UP001157502">
    <property type="component" value="Chromosome 4"/>
</dbReference>
<comment type="caution">
    <text evidence="1">The sequence shown here is derived from an EMBL/GenBank/DDBJ whole genome shotgun (WGS) entry which is preliminary data.</text>
</comment>
<gene>
    <name evidence="1" type="ORF">DPEC_G00049890</name>
</gene>
<evidence type="ECO:0000313" key="1">
    <source>
        <dbReference type="EMBL" id="KAJ8013111.1"/>
    </source>
</evidence>
<accession>A0ACC2HB32</accession>
<sequence length="1171" mass="130298">MILNRVGMLGLTHDLRENDKRSLVLITAHAQRHTHTQRGSQPNGDPSVKPQQSASPATIPPTPHRASRTHTHTQTVQMKTLAHRRQSAPSLVISKALTKTRSMSRESCVAPVSPEKCPLVQAFLSPGRVFLAHAHTQLMNGLQTQERHLFLFNDTLLIAKAKSSTQFKLKAQVRVCEMWTAGCVDVVCEGSPSHDRSFVMGWPTFNCVATFSSLEHKEKWLSLIKSRINEEKEKDDPKTIPLKIFAKDIGNCAYAKTLAVSNSDSTTDVIQMALQQFGITGCLKDHRLWVSSSKDDSPYPLIGHEFPFSIKMSHIRDGGGGCWGKDVSPLPEGPGVMLLDQCLPPDTQCQFILKPSRVEPRQAPFIEPEQKSFKRKRSFINWAFWKGSSPQLDGPPLSPVAPSPYTGRLFGRSLPSVCPPDHALPKPVLDMLVFLYQEGPYTRGIFRRSAGAKACRELRERLDNGTEETHSVTHESVFVTAAVFKDFLRNIPGSLLCVDLYEQWVGVMERADEGETIQAIQRLIRLLPSENLLLLKHVVAILHRIQGNADDNQMNAFNLSVCIAPSMLWTPAPCSPKGEGEATKKICELVRFLIENCNKVLGDNVTSLFSGFPQKSSSSDHGSDVSSFQMNDSSYDSLENELNDDPDSPFQESLPLRDKAKPDSHSRDSVITLSDCDPDPEPEPDLLQLPLLARPRKFSPVVRQPRTRQPFVQSQGPLRIRRSSEPALGHTPGALILQSDEHDLASRKASYDATMEGEEEEMDEEEEEEDDEVFLARGLRSLHLKQDEVVPGGEKEEVGTHGRRKLKHTPPPPLRLDISCSSHSSPATSPTGSSLSSLDSAFSQYSTDYVTSASFPLAEPSPRYPNGSPTRRDTLDWNQNQQLHSPRTPSAHHGLHPNTWLKRDRRLSLRQPDNGQLEEDVGEGEVVSVLKVPEVKRVKVKCAQVSSQRRSSSPPSYQQAVLQLQKSRSPFYRGTEKHLTIKELRLLHDQACHLACKAPTGSEVIQPPQSVFYGQSCSTLTLQRQKSLSVTPDIEASCNAAAAPRRASEPSRVMSSASSFTLEKPAVKSQTDRVKCQRLPERGLRVSDVEPQHDAAVPNSEPLFCLSPSATRAVTDYFSSQGQVDADTCLRRSQEVALSLVQGKREWQSRRCSDPRIEDFDQMFFAEESYV</sequence>
<organism evidence="1 2">
    <name type="scientific">Dallia pectoralis</name>
    <name type="common">Alaska blackfish</name>
    <dbReference type="NCBI Taxonomy" id="75939"/>
    <lineage>
        <taxon>Eukaryota</taxon>
        <taxon>Metazoa</taxon>
        <taxon>Chordata</taxon>
        <taxon>Craniata</taxon>
        <taxon>Vertebrata</taxon>
        <taxon>Euteleostomi</taxon>
        <taxon>Actinopterygii</taxon>
        <taxon>Neopterygii</taxon>
        <taxon>Teleostei</taxon>
        <taxon>Protacanthopterygii</taxon>
        <taxon>Esociformes</taxon>
        <taxon>Umbridae</taxon>
        <taxon>Dallia</taxon>
    </lineage>
</organism>
<keyword evidence="2" id="KW-1185">Reference proteome</keyword>
<name>A0ACC2HB32_DALPE</name>
<evidence type="ECO:0000313" key="2">
    <source>
        <dbReference type="Proteomes" id="UP001157502"/>
    </source>
</evidence>
<proteinExistence type="predicted"/>
<dbReference type="EMBL" id="CM055731">
    <property type="protein sequence ID" value="KAJ8013111.1"/>
    <property type="molecule type" value="Genomic_DNA"/>
</dbReference>
<reference evidence="1" key="1">
    <citation type="submission" date="2021-05" db="EMBL/GenBank/DDBJ databases">
        <authorList>
            <person name="Pan Q."/>
            <person name="Jouanno E."/>
            <person name="Zahm M."/>
            <person name="Klopp C."/>
            <person name="Cabau C."/>
            <person name="Louis A."/>
            <person name="Berthelot C."/>
            <person name="Parey E."/>
            <person name="Roest Crollius H."/>
            <person name="Montfort J."/>
            <person name="Robinson-Rechavi M."/>
            <person name="Bouchez O."/>
            <person name="Lampietro C."/>
            <person name="Lopez Roques C."/>
            <person name="Donnadieu C."/>
            <person name="Postlethwait J."/>
            <person name="Bobe J."/>
            <person name="Dillon D."/>
            <person name="Chandos A."/>
            <person name="von Hippel F."/>
            <person name="Guiguen Y."/>
        </authorList>
    </citation>
    <scope>NUCLEOTIDE SEQUENCE</scope>
    <source>
        <strain evidence="1">YG-Jan2019</strain>
    </source>
</reference>
<protein>
    <submittedName>
        <fullName evidence="1">Uncharacterized protein</fullName>
    </submittedName>
</protein>